<gene>
    <name evidence="9" type="ORF">JL09_g3999</name>
</gene>
<dbReference type="Pfam" id="PF13850">
    <property type="entry name" value="ERGIC_N"/>
    <property type="match status" value="1"/>
</dbReference>
<keyword evidence="5 6" id="KW-0472">Membrane</keyword>
<comment type="caution">
    <text evidence="9">The sequence shown here is derived from an EMBL/GenBank/DDBJ whole genome shotgun (WGS) entry which is preliminary data.</text>
</comment>
<dbReference type="GO" id="GO:0006890">
    <property type="term" value="P:retrograde vesicle-mediated transport, Golgi to endoplasmic reticulum"/>
    <property type="evidence" value="ECO:0007669"/>
    <property type="project" value="EnsemblFungi"/>
</dbReference>
<dbReference type="GO" id="GO:0061852">
    <property type="term" value="C:retrograde transporter complex, Golgi to ER"/>
    <property type="evidence" value="ECO:0007669"/>
    <property type="project" value="EnsemblFungi"/>
</dbReference>
<keyword evidence="6" id="KW-0813">Transport</keyword>
<keyword evidence="6" id="KW-0333">Golgi apparatus</keyword>
<keyword evidence="4 6" id="KW-1133">Transmembrane helix</keyword>
<name>A0A099NY70_PICKU</name>
<evidence type="ECO:0000256" key="3">
    <source>
        <dbReference type="ARBA" id="ARBA00022692"/>
    </source>
</evidence>
<feature type="transmembrane region" description="Helical" evidence="6">
    <location>
        <begin position="373"/>
        <end position="394"/>
    </location>
</feature>
<comment type="function">
    <text evidence="6">Plays a role in transport between endoplasmic reticulum and Golgi.</text>
</comment>
<keyword evidence="3 6" id="KW-0812">Transmembrane</keyword>
<evidence type="ECO:0000259" key="8">
    <source>
        <dbReference type="Pfam" id="PF13850"/>
    </source>
</evidence>
<evidence type="ECO:0000256" key="2">
    <source>
        <dbReference type="ARBA" id="ARBA00005648"/>
    </source>
</evidence>
<sequence length="411" mass="46741">MGKGPTLFNFDAFARTIDERKIKTSTGGIITIICAITTFILLFNEYQDYNRIVLRPELVVDRDRNKHLDINLDITFPEMPCDLVSLDVMDGTGDIEFDLLKNGFTKIRLDEMGNEIEVLQFDANENIEDTHIGANEDGYCGPCYGSLNQNDNENRPDHEKVCCNSCNSVRDAYARAGWKFYDGKDIRQCEQEGYVERVNSRLNEGCRIKGSAEINRIGGNIHFAPGASLTIGGRHIHDMSLFDRHPDKFSFKHRINHFSFGEDIHELENIFKNDKHDHRTSHPLDGNSVSANNKYELYTYYLKVVNTRFEYLNGLKIDTNEFSATQHHRPAQGGRDEVNPNTVHARGGIPGLFFYFDISPLKIINREDYNKSFSAFILSLCSAIAGILTVGSILDKTIWSARSFIKEKKST</sequence>
<dbReference type="PANTHER" id="PTHR10984:SF25">
    <property type="entry name" value="ENDOPLASMIC RETICULUM-GOLGI INTERMEDIATE COMPARTMENT PROTEIN 3"/>
    <property type="match status" value="1"/>
</dbReference>
<keyword evidence="6" id="KW-0931">ER-Golgi transport</keyword>
<evidence type="ECO:0000256" key="1">
    <source>
        <dbReference type="ARBA" id="ARBA00004141"/>
    </source>
</evidence>
<dbReference type="EMBL" id="JQFK01000051">
    <property type="protein sequence ID" value="KGK36862.1"/>
    <property type="molecule type" value="Genomic_DNA"/>
</dbReference>
<dbReference type="InterPro" id="IPR012936">
    <property type="entry name" value="Erv_C"/>
</dbReference>
<dbReference type="Proteomes" id="UP000029867">
    <property type="component" value="Unassembled WGS sequence"/>
</dbReference>
<dbReference type="GO" id="GO:0030134">
    <property type="term" value="C:COPII-coated ER to Golgi transport vesicle"/>
    <property type="evidence" value="ECO:0007669"/>
    <property type="project" value="EnsemblFungi"/>
</dbReference>
<evidence type="ECO:0000256" key="5">
    <source>
        <dbReference type="ARBA" id="ARBA00023136"/>
    </source>
</evidence>
<evidence type="ECO:0000256" key="4">
    <source>
        <dbReference type="ARBA" id="ARBA00022989"/>
    </source>
</evidence>
<organism evidence="9 10">
    <name type="scientific">Pichia kudriavzevii</name>
    <name type="common">Yeast</name>
    <name type="synonym">Issatchenkia orientalis</name>
    <dbReference type="NCBI Taxonomy" id="4909"/>
    <lineage>
        <taxon>Eukaryota</taxon>
        <taxon>Fungi</taxon>
        <taxon>Dikarya</taxon>
        <taxon>Ascomycota</taxon>
        <taxon>Saccharomycotina</taxon>
        <taxon>Pichiomycetes</taxon>
        <taxon>Pichiales</taxon>
        <taxon>Pichiaceae</taxon>
        <taxon>Pichia</taxon>
    </lineage>
</organism>
<dbReference type="GO" id="GO:0006888">
    <property type="term" value="P:endoplasmic reticulum to Golgi vesicle-mediated transport"/>
    <property type="evidence" value="ECO:0007669"/>
    <property type="project" value="UniProtKB-UniRule"/>
</dbReference>
<dbReference type="VEuPathDB" id="FungiDB:C5L36_0C04860"/>
<evidence type="ECO:0000259" key="7">
    <source>
        <dbReference type="Pfam" id="PF07970"/>
    </source>
</evidence>
<dbReference type="AlphaFoldDB" id="A0A099NY70"/>
<accession>A0A099NY70</accession>
<dbReference type="GO" id="GO:0000139">
    <property type="term" value="C:Golgi membrane"/>
    <property type="evidence" value="ECO:0007669"/>
    <property type="project" value="UniProtKB-SubCell"/>
</dbReference>
<feature type="domain" description="Endoplasmic reticulum vesicle transporter N-terminal" evidence="8">
    <location>
        <begin position="9"/>
        <end position="95"/>
    </location>
</feature>
<dbReference type="InterPro" id="IPR045888">
    <property type="entry name" value="Erv"/>
</dbReference>
<dbReference type="InterPro" id="IPR039542">
    <property type="entry name" value="Erv_N"/>
</dbReference>
<evidence type="ECO:0000313" key="10">
    <source>
        <dbReference type="Proteomes" id="UP000029867"/>
    </source>
</evidence>
<protein>
    <recommendedName>
        <fullName evidence="6">Endoplasmic reticulum-Golgi intermediate compartment protein</fullName>
    </recommendedName>
</protein>
<dbReference type="HOGENOM" id="CLU_034705_1_0_1"/>
<dbReference type="Pfam" id="PF07970">
    <property type="entry name" value="COPIIcoated_ERV"/>
    <property type="match status" value="1"/>
</dbReference>
<feature type="transmembrane region" description="Helical" evidence="6">
    <location>
        <begin position="25"/>
        <end position="43"/>
    </location>
</feature>
<evidence type="ECO:0000256" key="6">
    <source>
        <dbReference type="RuleBase" id="RU369013"/>
    </source>
</evidence>
<comment type="subcellular location">
    <subcellularLocation>
        <location evidence="6">Endoplasmic reticulum membrane</location>
        <topology evidence="6">Multi-pass membrane protein</topology>
    </subcellularLocation>
    <subcellularLocation>
        <location evidence="6">Endoplasmic reticulum-Golgi intermediate compartment membrane</location>
        <topology evidence="6">Multi-pass membrane protein</topology>
    </subcellularLocation>
    <subcellularLocation>
        <location evidence="6">Golgi apparatus membrane</location>
        <topology evidence="6">Multi-pass membrane protein</topology>
    </subcellularLocation>
    <subcellularLocation>
        <location evidence="1">Membrane</location>
        <topology evidence="1">Multi-pass membrane protein</topology>
    </subcellularLocation>
</comment>
<keyword evidence="6" id="KW-0256">Endoplasmic reticulum</keyword>
<dbReference type="GO" id="GO:0033116">
    <property type="term" value="C:endoplasmic reticulum-Golgi intermediate compartment membrane"/>
    <property type="evidence" value="ECO:0007669"/>
    <property type="project" value="UniProtKB-SubCell"/>
</dbReference>
<dbReference type="GO" id="GO:0005789">
    <property type="term" value="C:endoplasmic reticulum membrane"/>
    <property type="evidence" value="ECO:0007669"/>
    <property type="project" value="UniProtKB-SubCell"/>
</dbReference>
<comment type="similarity">
    <text evidence="2 6">Belongs to the ERGIC family.</text>
</comment>
<dbReference type="eggNOG" id="KOG2667">
    <property type="taxonomic scope" value="Eukaryota"/>
</dbReference>
<reference evidence="10" key="1">
    <citation type="journal article" date="2014" name="Microb. Cell Fact.">
        <title>Exploiting Issatchenkia orientalis SD108 for succinic acid production.</title>
        <authorList>
            <person name="Xiao H."/>
            <person name="Shao Z."/>
            <person name="Jiang Y."/>
            <person name="Dole S."/>
            <person name="Zhao H."/>
        </authorList>
    </citation>
    <scope>NUCLEOTIDE SEQUENCE [LARGE SCALE GENOMIC DNA]</scope>
    <source>
        <strain evidence="10">SD108</strain>
    </source>
</reference>
<dbReference type="PANTHER" id="PTHR10984">
    <property type="entry name" value="ENDOPLASMIC RETICULUM-GOLGI INTERMEDIATE COMPARTMENT PROTEIN"/>
    <property type="match status" value="1"/>
</dbReference>
<feature type="domain" description="Endoplasmic reticulum vesicle transporter C-terminal" evidence="7">
    <location>
        <begin position="143"/>
        <end position="395"/>
    </location>
</feature>
<evidence type="ECO:0000313" key="9">
    <source>
        <dbReference type="EMBL" id="KGK36862.1"/>
    </source>
</evidence>
<proteinExistence type="inferred from homology"/>